<reference evidence="1 2" key="1">
    <citation type="submission" date="2024-09" db="EMBL/GenBank/DDBJ databases">
        <authorList>
            <person name="Sun Q."/>
            <person name="Mori K."/>
        </authorList>
    </citation>
    <scope>NUCLEOTIDE SEQUENCE [LARGE SCALE GENOMIC DNA]</scope>
    <source>
        <strain evidence="1 2">CCM 7759</strain>
    </source>
</reference>
<protein>
    <submittedName>
        <fullName evidence="1">Uncharacterized protein</fullName>
    </submittedName>
</protein>
<accession>A0ABV6DV24</accession>
<comment type="caution">
    <text evidence="1">The sequence shown here is derived from an EMBL/GenBank/DDBJ whole genome shotgun (WGS) entry which is preliminary data.</text>
</comment>
<name>A0ABV6DV24_9BACL</name>
<dbReference type="Proteomes" id="UP001589776">
    <property type="component" value="Unassembled WGS sequence"/>
</dbReference>
<evidence type="ECO:0000313" key="1">
    <source>
        <dbReference type="EMBL" id="MFC0216508.1"/>
    </source>
</evidence>
<keyword evidence="2" id="KW-1185">Reference proteome</keyword>
<gene>
    <name evidence="1" type="ORF">ACFFK0_29345</name>
</gene>
<dbReference type="RefSeq" id="WP_377474762.1">
    <property type="nucleotide sequence ID" value="NZ_JBHLWN010000121.1"/>
</dbReference>
<sequence>MTEPTQFRPYEAETNDQDWKREYRIVSSETETGTVELQTASEAPADQLEEAWRTAAPESAEDARELASMSEQELDAELTEGIGTVNRWIQEHAAQAEFSNELFPDLVDIDEARHVIDGDAE</sequence>
<organism evidence="1 2">
    <name type="scientific">Paenibacillus chartarius</name>
    <dbReference type="NCBI Taxonomy" id="747481"/>
    <lineage>
        <taxon>Bacteria</taxon>
        <taxon>Bacillati</taxon>
        <taxon>Bacillota</taxon>
        <taxon>Bacilli</taxon>
        <taxon>Bacillales</taxon>
        <taxon>Paenibacillaceae</taxon>
        <taxon>Paenibacillus</taxon>
    </lineage>
</organism>
<proteinExistence type="predicted"/>
<evidence type="ECO:0000313" key="2">
    <source>
        <dbReference type="Proteomes" id="UP001589776"/>
    </source>
</evidence>
<dbReference type="EMBL" id="JBHLWN010000121">
    <property type="protein sequence ID" value="MFC0216508.1"/>
    <property type="molecule type" value="Genomic_DNA"/>
</dbReference>